<dbReference type="SUPFAM" id="SSF52980">
    <property type="entry name" value="Restriction endonuclease-like"/>
    <property type="match status" value="1"/>
</dbReference>
<dbReference type="Gene3D" id="3.90.1570.10">
    <property type="entry name" value="tt1808, chain A"/>
    <property type="match status" value="1"/>
</dbReference>
<proteinExistence type="predicted"/>
<dbReference type="EMBL" id="MF741690">
    <property type="protein sequence ID" value="AVK43340.1"/>
    <property type="molecule type" value="Genomic_DNA"/>
</dbReference>
<dbReference type="PANTHER" id="PTHR36558">
    <property type="entry name" value="GLR1098 PROTEIN"/>
    <property type="match status" value="1"/>
</dbReference>
<reference evidence="2" key="1">
    <citation type="journal article" date="2017" name="ACS Chem. Biol.">
        <title>Simultaneous Production of Anabaenopeptins and Namalides by the Cyanobacterium Nostoc sp. CENA543.</title>
        <authorList>
            <person name="Shishido T.K."/>
            <person name="Jokela J."/>
            <person name="Fewer D.P."/>
            <person name="Wahlsten M."/>
            <person name="Fiore M.F."/>
            <person name="Sivonen K."/>
        </authorList>
    </citation>
    <scope>NUCLEOTIDE SEQUENCE</scope>
    <source>
        <strain evidence="2">268</strain>
    </source>
</reference>
<dbReference type="PANTHER" id="PTHR36558:SF1">
    <property type="entry name" value="RESTRICTION ENDONUCLEASE DOMAIN-CONTAINING PROTEIN-RELATED"/>
    <property type="match status" value="1"/>
</dbReference>
<sequence>MIAISDSIFISPDEYLQLEEKSNIKHEYINGQVYAMAGTTDTHNTIGLNLALLIRNHLRGSDCRVYFADIKARIEKRNRFYYPDILVTCDPKDRETPTYKSFSKLIVEVLSDSTEAFDRGDKFNDYQTLDSLEEYVLVNSKHQRFETFRRNEQGLWVLQTYTPDNQVFELQSINLTASFADLYENVELEVMDMMGVRIQESEFRIQNS</sequence>
<keyword evidence="2" id="KW-0378">Hydrolase</keyword>
<accession>A0A2P1CZ78</accession>
<feature type="domain" description="Putative restriction endonuclease" evidence="1">
    <location>
        <begin position="13"/>
        <end position="172"/>
    </location>
</feature>
<evidence type="ECO:0000313" key="2">
    <source>
        <dbReference type="EMBL" id="AVK43340.1"/>
    </source>
</evidence>
<organism evidence="2">
    <name type="scientific">Nostoc sp. 268</name>
    <dbReference type="NCBI Taxonomy" id="1579386"/>
    <lineage>
        <taxon>Bacteria</taxon>
        <taxon>Bacillati</taxon>
        <taxon>Cyanobacteriota</taxon>
        <taxon>Cyanophyceae</taxon>
        <taxon>Nostocales</taxon>
        <taxon>Nostocaceae</taxon>
        <taxon>Nostoc</taxon>
    </lineage>
</organism>
<keyword evidence="2" id="KW-0540">Nuclease</keyword>
<dbReference type="GO" id="GO:0004519">
    <property type="term" value="F:endonuclease activity"/>
    <property type="evidence" value="ECO:0007669"/>
    <property type="project" value="UniProtKB-KW"/>
</dbReference>
<dbReference type="InterPro" id="IPR011335">
    <property type="entry name" value="Restrct_endonuc-II-like"/>
</dbReference>
<name>A0A2P1CZ78_9NOSO</name>
<keyword evidence="2" id="KW-0255">Endonuclease</keyword>
<evidence type="ECO:0000259" key="1">
    <source>
        <dbReference type="Pfam" id="PF05685"/>
    </source>
</evidence>
<dbReference type="InterPro" id="IPR008538">
    <property type="entry name" value="Uma2"/>
</dbReference>
<dbReference type="CDD" id="cd06260">
    <property type="entry name" value="DUF820-like"/>
    <property type="match status" value="1"/>
</dbReference>
<dbReference type="AlphaFoldDB" id="A0A2P1CZ78"/>
<protein>
    <submittedName>
        <fullName evidence="2">Uma2 family endonuclease</fullName>
    </submittedName>
</protein>
<dbReference type="Pfam" id="PF05685">
    <property type="entry name" value="Uma2"/>
    <property type="match status" value="1"/>
</dbReference>
<dbReference type="InterPro" id="IPR012296">
    <property type="entry name" value="Nuclease_put_TT1808"/>
</dbReference>
<reference evidence="2" key="2">
    <citation type="submission" date="2018-04" db="EMBL/GenBank/DDBJ databases">
        <authorList>
            <person name="Go L.Y."/>
            <person name="Mitchell J.A."/>
        </authorList>
    </citation>
    <scope>NUCLEOTIDE SEQUENCE</scope>
    <source>
        <strain evidence="2">268</strain>
    </source>
</reference>